<comment type="caution">
    <text evidence="2">The sequence shown here is derived from an EMBL/GenBank/DDBJ whole genome shotgun (WGS) entry which is preliminary data.</text>
</comment>
<evidence type="ECO:0000313" key="3">
    <source>
        <dbReference type="Proteomes" id="UP001201812"/>
    </source>
</evidence>
<feature type="coiled-coil region" evidence="1">
    <location>
        <begin position="205"/>
        <end position="239"/>
    </location>
</feature>
<accession>A0AAD4MIH3</accession>
<feature type="coiled-coil region" evidence="1">
    <location>
        <begin position="46"/>
        <end position="76"/>
    </location>
</feature>
<reference evidence="2" key="1">
    <citation type="submission" date="2022-01" db="EMBL/GenBank/DDBJ databases">
        <title>Genome Sequence Resource for Two Populations of Ditylenchus destructor, the Migratory Endoparasitic Phytonematode.</title>
        <authorList>
            <person name="Zhang H."/>
            <person name="Lin R."/>
            <person name="Xie B."/>
        </authorList>
    </citation>
    <scope>NUCLEOTIDE SEQUENCE</scope>
    <source>
        <strain evidence="2">BazhouSP</strain>
    </source>
</reference>
<proteinExistence type="predicted"/>
<sequence length="329" mass="36995">MYPALLYSTPTLCFTAVEELKLTTKDLETLMEGLATAQLPNGQQSAAAKEAQLNKLKDILADIKTMENNNKHLTKDTPLTNAIEDLKVGKGLMQKLYSFLDSAHALPTFPQATRNRLPERFEELFTEMEQCSLACKEDGEKINTILMQVYAETGFEAGKDKTAMTEEKASEEVLAKQEEAKVALGLAMGHILKRMNEIYDLLIENLEAQQEGKEISERLKQEKKEKNAAQSLKRRIAKKICKSMLYATIAAGAVIEITVKLFWCSLIWSPVWITRLLKSGRVGTCGKFFYGIYGLFKVVKEDGDALEEAKKKKEEITKIGNEYAHVSRK</sequence>
<organism evidence="2 3">
    <name type="scientific">Ditylenchus destructor</name>
    <dbReference type="NCBI Taxonomy" id="166010"/>
    <lineage>
        <taxon>Eukaryota</taxon>
        <taxon>Metazoa</taxon>
        <taxon>Ecdysozoa</taxon>
        <taxon>Nematoda</taxon>
        <taxon>Chromadorea</taxon>
        <taxon>Rhabditida</taxon>
        <taxon>Tylenchina</taxon>
        <taxon>Tylenchomorpha</taxon>
        <taxon>Sphaerularioidea</taxon>
        <taxon>Anguinidae</taxon>
        <taxon>Anguininae</taxon>
        <taxon>Ditylenchus</taxon>
    </lineage>
</organism>
<protein>
    <submittedName>
        <fullName evidence="2">Uncharacterized protein</fullName>
    </submittedName>
</protein>
<gene>
    <name evidence="2" type="ORF">DdX_20145</name>
</gene>
<keyword evidence="1" id="KW-0175">Coiled coil</keyword>
<keyword evidence="3" id="KW-1185">Reference proteome</keyword>
<evidence type="ECO:0000313" key="2">
    <source>
        <dbReference type="EMBL" id="KAI1694376.1"/>
    </source>
</evidence>
<dbReference type="Proteomes" id="UP001201812">
    <property type="component" value="Unassembled WGS sequence"/>
</dbReference>
<dbReference type="AlphaFoldDB" id="A0AAD4MIH3"/>
<evidence type="ECO:0000256" key="1">
    <source>
        <dbReference type="SAM" id="Coils"/>
    </source>
</evidence>
<name>A0AAD4MIH3_9BILA</name>
<dbReference type="EMBL" id="JAKKPZ010000517">
    <property type="protein sequence ID" value="KAI1694376.1"/>
    <property type="molecule type" value="Genomic_DNA"/>
</dbReference>